<dbReference type="PROSITE" id="PS50983">
    <property type="entry name" value="FE_B12_PBP"/>
    <property type="match status" value="1"/>
</dbReference>
<evidence type="ECO:0000256" key="2">
    <source>
        <dbReference type="SAM" id="SignalP"/>
    </source>
</evidence>
<evidence type="ECO:0000259" key="3">
    <source>
        <dbReference type="PROSITE" id="PS50983"/>
    </source>
</evidence>
<proteinExistence type="inferred from homology"/>
<dbReference type="RefSeq" id="WP_209667496.1">
    <property type="nucleotide sequence ID" value="NZ_JAGGMS010000001.1"/>
</dbReference>
<dbReference type="Gene3D" id="3.40.50.1980">
    <property type="entry name" value="Nitrogenase molybdenum iron protein domain"/>
    <property type="match status" value="2"/>
</dbReference>
<protein>
    <submittedName>
        <fullName evidence="4">Iron complex transport system substrate-binding protein</fullName>
    </submittedName>
</protein>
<feature type="signal peptide" evidence="2">
    <location>
        <begin position="1"/>
        <end position="24"/>
    </location>
</feature>
<evidence type="ECO:0000313" key="5">
    <source>
        <dbReference type="Proteomes" id="UP000741013"/>
    </source>
</evidence>
<evidence type="ECO:0000256" key="1">
    <source>
        <dbReference type="ARBA" id="ARBA00008814"/>
    </source>
</evidence>
<comment type="caution">
    <text evidence="4">The sequence shown here is derived from an EMBL/GenBank/DDBJ whole genome shotgun (WGS) entry which is preliminary data.</text>
</comment>
<dbReference type="PANTHER" id="PTHR30535">
    <property type="entry name" value="VITAMIN B12-BINDING PROTEIN"/>
    <property type="match status" value="1"/>
</dbReference>
<gene>
    <name evidence="4" type="ORF">JOM49_006013</name>
</gene>
<name>A0ABS4PYI1_9PSEU</name>
<dbReference type="EMBL" id="JAGGMS010000001">
    <property type="protein sequence ID" value="MBP2184487.1"/>
    <property type="molecule type" value="Genomic_DNA"/>
</dbReference>
<sequence length="323" mass="32901">MKRAIALALVLLSAASCATAPATAPTGASTVQDCQGKDVTIPEPPRRVVALDGWAAQSLVRLGLGDRVVGVGFTGPLTAESEPFRGELAKIPVLAAKSIPVTEVVAAQSPDAVVTAFSSFGGAPGTAKDADLATMGAVGIAACQPQQAGDLSVTYDFLTKLGRVFGVPERAERLIGELRARETAVANRTAAAPKPRVLALADNPVAGQPVKSLGGGTIGNALIRLGGGTNIFADVTAMHADVSPEKVVEADPEVIWVVSDFSFASTTGPELVAQVKANPLLATTTAAEQGRILSSSQYLVGFPTPLNLDGLEQLAAGLHPVAK</sequence>
<dbReference type="InterPro" id="IPR050902">
    <property type="entry name" value="ABC_Transporter_SBP"/>
</dbReference>
<keyword evidence="2" id="KW-0732">Signal</keyword>
<dbReference type="SUPFAM" id="SSF53807">
    <property type="entry name" value="Helical backbone' metal receptor"/>
    <property type="match status" value="1"/>
</dbReference>
<organism evidence="4 5">
    <name type="scientific">Amycolatopsis magusensis</name>
    <dbReference type="NCBI Taxonomy" id="882444"/>
    <lineage>
        <taxon>Bacteria</taxon>
        <taxon>Bacillati</taxon>
        <taxon>Actinomycetota</taxon>
        <taxon>Actinomycetes</taxon>
        <taxon>Pseudonocardiales</taxon>
        <taxon>Pseudonocardiaceae</taxon>
        <taxon>Amycolatopsis</taxon>
    </lineage>
</organism>
<dbReference type="Pfam" id="PF01497">
    <property type="entry name" value="Peripla_BP_2"/>
    <property type="match status" value="1"/>
</dbReference>
<accession>A0ABS4PYI1</accession>
<reference evidence="4 5" key="1">
    <citation type="submission" date="2021-03" db="EMBL/GenBank/DDBJ databases">
        <title>Sequencing the genomes of 1000 actinobacteria strains.</title>
        <authorList>
            <person name="Klenk H.-P."/>
        </authorList>
    </citation>
    <scope>NUCLEOTIDE SEQUENCE [LARGE SCALE GENOMIC DNA]</scope>
    <source>
        <strain evidence="4 5">DSM 45510</strain>
    </source>
</reference>
<keyword evidence="5" id="KW-1185">Reference proteome</keyword>
<feature type="domain" description="Fe/B12 periplasmic-binding" evidence="3">
    <location>
        <begin position="47"/>
        <end position="322"/>
    </location>
</feature>
<evidence type="ECO:0000313" key="4">
    <source>
        <dbReference type="EMBL" id="MBP2184487.1"/>
    </source>
</evidence>
<feature type="chain" id="PRO_5046897753" evidence="2">
    <location>
        <begin position="25"/>
        <end position="323"/>
    </location>
</feature>
<dbReference type="PROSITE" id="PS51257">
    <property type="entry name" value="PROKAR_LIPOPROTEIN"/>
    <property type="match status" value="1"/>
</dbReference>
<dbReference type="Proteomes" id="UP000741013">
    <property type="component" value="Unassembled WGS sequence"/>
</dbReference>
<dbReference type="PANTHER" id="PTHR30535:SF7">
    <property type="entry name" value="IRON(III) DICITRATE-BINDING PROTEIN"/>
    <property type="match status" value="1"/>
</dbReference>
<dbReference type="InterPro" id="IPR002491">
    <property type="entry name" value="ABC_transptr_periplasmic_BD"/>
</dbReference>
<comment type="similarity">
    <text evidence="1">Belongs to the bacterial solute-binding protein 8 family.</text>
</comment>